<accession>A0A8J3CBY0</accession>
<dbReference type="SUPFAM" id="SSF47598">
    <property type="entry name" value="Ribbon-helix-helix"/>
    <property type="match status" value="1"/>
</dbReference>
<dbReference type="Gene3D" id="1.10.1220.10">
    <property type="entry name" value="Met repressor-like"/>
    <property type="match status" value="1"/>
</dbReference>
<keyword evidence="1" id="KW-0175">Coiled coil</keyword>
<dbReference type="InterPro" id="IPR010985">
    <property type="entry name" value="Ribbon_hlx_hlx"/>
</dbReference>
<reference evidence="2" key="2">
    <citation type="submission" date="2020-09" db="EMBL/GenBank/DDBJ databases">
        <authorList>
            <person name="Sun Q."/>
            <person name="Zhou Y."/>
        </authorList>
    </citation>
    <scope>NUCLEOTIDE SEQUENCE</scope>
    <source>
        <strain evidence="2">CGMCC 4.5737</strain>
    </source>
</reference>
<dbReference type="InterPro" id="IPR013321">
    <property type="entry name" value="Arc_rbn_hlx_hlx"/>
</dbReference>
<proteinExistence type="predicted"/>
<keyword evidence="3" id="KW-1185">Reference proteome</keyword>
<gene>
    <name evidence="2" type="ORF">GCM10012275_13380</name>
</gene>
<evidence type="ECO:0000313" key="3">
    <source>
        <dbReference type="Proteomes" id="UP000637578"/>
    </source>
</evidence>
<protein>
    <submittedName>
        <fullName evidence="2">Uncharacterized protein</fullName>
    </submittedName>
</protein>
<dbReference type="GO" id="GO:0006355">
    <property type="term" value="P:regulation of DNA-templated transcription"/>
    <property type="evidence" value="ECO:0007669"/>
    <property type="project" value="InterPro"/>
</dbReference>
<dbReference type="RefSeq" id="WP_189054989.1">
    <property type="nucleotide sequence ID" value="NZ_BMMK01000004.1"/>
</dbReference>
<sequence length="94" mass="10751">MADTSIRLPAEVRDRIARLADEHGTTLGEMVRQLAESMPTNDERERILQHNLRYIRDVLGIDTESQEWKEAVAHTDAQLAELKAELARRREATA</sequence>
<organism evidence="2 3">
    <name type="scientific">Longimycelium tulufanense</name>
    <dbReference type="NCBI Taxonomy" id="907463"/>
    <lineage>
        <taxon>Bacteria</taxon>
        <taxon>Bacillati</taxon>
        <taxon>Actinomycetota</taxon>
        <taxon>Actinomycetes</taxon>
        <taxon>Pseudonocardiales</taxon>
        <taxon>Pseudonocardiaceae</taxon>
        <taxon>Longimycelium</taxon>
    </lineage>
</organism>
<evidence type="ECO:0000313" key="2">
    <source>
        <dbReference type="EMBL" id="GGM43714.1"/>
    </source>
</evidence>
<dbReference type="EMBL" id="BMMK01000004">
    <property type="protein sequence ID" value="GGM43714.1"/>
    <property type="molecule type" value="Genomic_DNA"/>
</dbReference>
<comment type="caution">
    <text evidence="2">The sequence shown here is derived from an EMBL/GenBank/DDBJ whole genome shotgun (WGS) entry which is preliminary data.</text>
</comment>
<dbReference type="Proteomes" id="UP000637578">
    <property type="component" value="Unassembled WGS sequence"/>
</dbReference>
<feature type="coiled-coil region" evidence="1">
    <location>
        <begin position="65"/>
        <end position="92"/>
    </location>
</feature>
<name>A0A8J3CBY0_9PSEU</name>
<reference evidence="2" key="1">
    <citation type="journal article" date="2014" name="Int. J. Syst. Evol. Microbiol.">
        <title>Complete genome sequence of Corynebacterium casei LMG S-19264T (=DSM 44701T), isolated from a smear-ripened cheese.</title>
        <authorList>
            <consortium name="US DOE Joint Genome Institute (JGI-PGF)"/>
            <person name="Walter F."/>
            <person name="Albersmeier A."/>
            <person name="Kalinowski J."/>
            <person name="Ruckert C."/>
        </authorList>
    </citation>
    <scope>NUCLEOTIDE SEQUENCE</scope>
    <source>
        <strain evidence="2">CGMCC 4.5737</strain>
    </source>
</reference>
<dbReference type="AlphaFoldDB" id="A0A8J3CBY0"/>
<evidence type="ECO:0000256" key="1">
    <source>
        <dbReference type="SAM" id="Coils"/>
    </source>
</evidence>